<evidence type="ECO:0000256" key="9">
    <source>
        <dbReference type="PROSITE-ProRule" id="PRU01263"/>
    </source>
</evidence>
<feature type="domain" description="C2H2-type" evidence="11">
    <location>
        <begin position="396"/>
        <end position="423"/>
    </location>
</feature>
<dbReference type="PANTHER" id="PTHR24394">
    <property type="entry name" value="ZINC FINGER PROTEIN"/>
    <property type="match status" value="1"/>
</dbReference>
<keyword evidence="5 9" id="KW-0862">Zinc</keyword>
<evidence type="ECO:0000259" key="11">
    <source>
        <dbReference type="PROSITE" id="PS50157"/>
    </source>
</evidence>
<dbReference type="Pfam" id="PF00096">
    <property type="entry name" value="zf-C2H2"/>
    <property type="match status" value="8"/>
</dbReference>
<feature type="domain" description="C2H2-type" evidence="11">
    <location>
        <begin position="480"/>
        <end position="507"/>
    </location>
</feature>
<dbReference type="GO" id="GO:0003677">
    <property type="term" value="F:DNA binding"/>
    <property type="evidence" value="ECO:0007669"/>
    <property type="project" value="UniProtKB-KW"/>
</dbReference>
<protein>
    <submittedName>
        <fullName evidence="13">Uncharacterized protein</fullName>
    </submittedName>
</protein>
<feature type="domain" description="C2H2-type" evidence="11">
    <location>
        <begin position="424"/>
        <end position="451"/>
    </location>
</feature>
<name>A0A7R9AY10_TIMSH</name>
<gene>
    <name evidence="13" type="ORF">TSIB3V08_LOCUS5717</name>
</gene>
<evidence type="ECO:0000256" key="8">
    <source>
        <dbReference type="PROSITE-ProRule" id="PRU00042"/>
    </source>
</evidence>
<feature type="compositionally biased region" description="Basic and acidic residues" evidence="10">
    <location>
        <begin position="176"/>
        <end position="185"/>
    </location>
</feature>
<dbReference type="Gene3D" id="3.40.1800.20">
    <property type="match status" value="1"/>
</dbReference>
<evidence type="ECO:0000256" key="2">
    <source>
        <dbReference type="ARBA" id="ARBA00022723"/>
    </source>
</evidence>
<keyword evidence="7" id="KW-0539">Nucleus</keyword>
<dbReference type="SUPFAM" id="SSF57667">
    <property type="entry name" value="beta-beta-alpha zinc fingers"/>
    <property type="match status" value="4"/>
</dbReference>
<feature type="binding site" evidence="9">
    <location>
        <position position="65"/>
    </location>
    <ligand>
        <name>Zn(2+)</name>
        <dbReference type="ChEBI" id="CHEBI:29105"/>
    </ligand>
</feature>
<feature type="domain" description="C2H2-type" evidence="11">
    <location>
        <begin position="340"/>
        <end position="367"/>
    </location>
</feature>
<dbReference type="GO" id="GO:0008270">
    <property type="term" value="F:zinc ion binding"/>
    <property type="evidence" value="ECO:0007669"/>
    <property type="project" value="UniProtKB-UniRule"/>
</dbReference>
<dbReference type="PROSITE" id="PS50157">
    <property type="entry name" value="ZINC_FINGER_C2H2_2"/>
    <property type="match status" value="8"/>
</dbReference>
<dbReference type="FunFam" id="3.30.160.60:FF:000446">
    <property type="entry name" value="Zinc finger protein"/>
    <property type="match status" value="1"/>
</dbReference>
<dbReference type="SMART" id="SM00355">
    <property type="entry name" value="ZnF_C2H2"/>
    <property type="match status" value="8"/>
</dbReference>
<evidence type="ECO:0000259" key="12">
    <source>
        <dbReference type="PROSITE" id="PS51915"/>
    </source>
</evidence>
<dbReference type="SMART" id="SM00868">
    <property type="entry name" value="zf-AD"/>
    <property type="match status" value="1"/>
</dbReference>
<evidence type="ECO:0000256" key="1">
    <source>
        <dbReference type="ARBA" id="ARBA00004123"/>
    </source>
</evidence>
<dbReference type="FunFam" id="3.30.160.60:FF:000176">
    <property type="entry name" value="zinc finger protein 70"/>
    <property type="match status" value="1"/>
</dbReference>
<keyword evidence="2 9" id="KW-0479">Metal-binding</keyword>
<sequence length="515" mass="58504">MNVDADNPLHFSEICRLCLSKEDMMTPIFEEDDKTKKDMPSLATRILMCASLQVEEGDGFPSQICTKCSGHLDNWYAFKEQCHSSDATLRQHLQTDSKGWILVKKNSMASARKQAISTKLLSSVGKNSAYISVSCGQHNKPAGAATSLFKRFLCSLKTVQLVWFHLQTASTKPRKPPGEKKRESKLPAQQRRRGMGRGLTQTRRASKHRLQTVGSAHGKRWKDPQMLLDLPACAMEPIVDIITEPFEVVQLNSGKNDDRISESEVKNEQVCEENDDTLTYKKDFTCSVCKRSFSNRIYLKEHEAMHTGIRAHTCEDCGKTFYSERKLSVHAKTHSKERAFVCGLCGRAFRAKSDMRKHVRLHVEEPSHLCSICGKTYRTKFYLARHIVTHSGEKHFMCHECGKAFVWRDTLAAHARVHAPVRPVSCAICDKTFKRRDDLGKHMRTHTGEKPHLCAYCGRAFSDRWNLTQHVRLHTGDKPYKCGVCGQAFRHNVTLRNHAKQHTVAPETQQEVAPN</sequence>
<dbReference type="InterPro" id="IPR013087">
    <property type="entry name" value="Znf_C2H2_type"/>
</dbReference>
<dbReference type="PANTHER" id="PTHR24394:SF44">
    <property type="entry name" value="ZINC FINGER PROTEIN 271-LIKE"/>
    <property type="match status" value="1"/>
</dbReference>
<feature type="binding site" evidence="9">
    <location>
        <position position="18"/>
    </location>
    <ligand>
        <name>Zn(2+)</name>
        <dbReference type="ChEBI" id="CHEBI:29105"/>
    </ligand>
</feature>
<dbReference type="GO" id="GO:0005634">
    <property type="term" value="C:nucleus"/>
    <property type="evidence" value="ECO:0007669"/>
    <property type="project" value="UniProtKB-SubCell"/>
</dbReference>
<comment type="subcellular location">
    <subcellularLocation>
        <location evidence="1">Nucleus</location>
    </subcellularLocation>
</comment>
<dbReference type="EMBL" id="OC002295">
    <property type="protein sequence ID" value="CAD7261587.1"/>
    <property type="molecule type" value="Genomic_DNA"/>
</dbReference>
<dbReference type="InterPro" id="IPR036236">
    <property type="entry name" value="Znf_C2H2_sf"/>
</dbReference>
<dbReference type="PROSITE" id="PS00028">
    <property type="entry name" value="ZINC_FINGER_C2H2_1"/>
    <property type="match status" value="8"/>
</dbReference>
<dbReference type="InterPro" id="IPR012934">
    <property type="entry name" value="Znf_AD"/>
</dbReference>
<keyword evidence="6" id="KW-0238">DNA-binding</keyword>
<dbReference type="Pfam" id="PF07776">
    <property type="entry name" value="zf-AD"/>
    <property type="match status" value="1"/>
</dbReference>
<reference evidence="13" key="1">
    <citation type="submission" date="2020-11" db="EMBL/GenBank/DDBJ databases">
        <authorList>
            <person name="Tran Van P."/>
        </authorList>
    </citation>
    <scope>NUCLEOTIDE SEQUENCE</scope>
</reference>
<dbReference type="FunFam" id="3.30.160.60:FF:000384">
    <property type="entry name" value="Zinc finger protein 550"/>
    <property type="match status" value="1"/>
</dbReference>
<feature type="domain" description="C2H2-type" evidence="11">
    <location>
        <begin position="284"/>
        <end position="311"/>
    </location>
</feature>
<feature type="domain" description="C2H2-type" evidence="11">
    <location>
        <begin position="452"/>
        <end position="479"/>
    </location>
</feature>
<evidence type="ECO:0000256" key="7">
    <source>
        <dbReference type="ARBA" id="ARBA00023242"/>
    </source>
</evidence>
<evidence type="ECO:0000256" key="4">
    <source>
        <dbReference type="ARBA" id="ARBA00022771"/>
    </source>
</evidence>
<evidence type="ECO:0000256" key="5">
    <source>
        <dbReference type="ARBA" id="ARBA00022833"/>
    </source>
</evidence>
<evidence type="ECO:0000256" key="6">
    <source>
        <dbReference type="ARBA" id="ARBA00023125"/>
    </source>
</evidence>
<feature type="domain" description="ZAD" evidence="12">
    <location>
        <begin position="13"/>
        <end position="92"/>
    </location>
</feature>
<evidence type="ECO:0000256" key="10">
    <source>
        <dbReference type="SAM" id="MobiDB-lite"/>
    </source>
</evidence>
<feature type="region of interest" description="Disordered" evidence="10">
    <location>
        <begin position="170"/>
        <end position="216"/>
    </location>
</feature>
<dbReference type="AlphaFoldDB" id="A0A7R9AY10"/>
<dbReference type="FunFam" id="3.30.160.60:FF:000145">
    <property type="entry name" value="Zinc finger protein 574"/>
    <property type="match status" value="1"/>
</dbReference>
<keyword evidence="4 8" id="KW-0863">Zinc-finger</keyword>
<organism evidence="13">
    <name type="scientific">Timema shepardi</name>
    <name type="common">Walking stick</name>
    <dbReference type="NCBI Taxonomy" id="629360"/>
    <lineage>
        <taxon>Eukaryota</taxon>
        <taxon>Metazoa</taxon>
        <taxon>Ecdysozoa</taxon>
        <taxon>Arthropoda</taxon>
        <taxon>Hexapoda</taxon>
        <taxon>Insecta</taxon>
        <taxon>Pterygota</taxon>
        <taxon>Neoptera</taxon>
        <taxon>Polyneoptera</taxon>
        <taxon>Phasmatodea</taxon>
        <taxon>Timematodea</taxon>
        <taxon>Timematoidea</taxon>
        <taxon>Timematidae</taxon>
        <taxon>Timema</taxon>
    </lineage>
</organism>
<proteinExistence type="predicted"/>
<feature type="binding site" evidence="9">
    <location>
        <position position="68"/>
    </location>
    <ligand>
        <name>Zn(2+)</name>
        <dbReference type="ChEBI" id="CHEBI:29105"/>
    </ligand>
</feature>
<feature type="binding site" evidence="9">
    <location>
        <position position="15"/>
    </location>
    <ligand>
        <name>Zn(2+)</name>
        <dbReference type="ChEBI" id="CHEBI:29105"/>
    </ligand>
</feature>
<evidence type="ECO:0000256" key="3">
    <source>
        <dbReference type="ARBA" id="ARBA00022737"/>
    </source>
</evidence>
<dbReference type="PROSITE" id="PS51915">
    <property type="entry name" value="ZAD"/>
    <property type="match status" value="1"/>
</dbReference>
<dbReference type="GO" id="GO:0000981">
    <property type="term" value="F:DNA-binding transcription factor activity, RNA polymerase II-specific"/>
    <property type="evidence" value="ECO:0007669"/>
    <property type="project" value="TreeGrafter"/>
</dbReference>
<feature type="domain" description="C2H2-type" evidence="11">
    <location>
        <begin position="312"/>
        <end position="339"/>
    </location>
</feature>
<dbReference type="Gene3D" id="3.30.160.60">
    <property type="entry name" value="Classic Zinc Finger"/>
    <property type="match status" value="8"/>
</dbReference>
<dbReference type="SUPFAM" id="SSF57716">
    <property type="entry name" value="Glucocorticoid receptor-like (DNA-binding domain)"/>
    <property type="match status" value="1"/>
</dbReference>
<feature type="domain" description="C2H2-type" evidence="11">
    <location>
        <begin position="368"/>
        <end position="395"/>
    </location>
</feature>
<evidence type="ECO:0000313" key="13">
    <source>
        <dbReference type="EMBL" id="CAD7261587.1"/>
    </source>
</evidence>
<keyword evidence="3" id="KW-0677">Repeat</keyword>
<accession>A0A7R9AY10</accession>
<dbReference type="FunFam" id="3.30.160.60:FF:000710">
    <property type="entry name" value="Zinc finger protein 768"/>
    <property type="match status" value="1"/>
</dbReference>